<dbReference type="Pfam" id="PF07510">
    <property type="entry name" value="GmrSD_C"/>
    <property type="match status" value="1"/>
</dbReference>
<reference evidence="2 3" key="1">
    <citation type="submission" date="2013-09" db="EMBL/GenBank/DDBJ databases">
        <title>Complete genome sequence of Corynebacterium doosanense CAU 212(T) (=DSM 45436(T)), isolated from activated sludge.</title>
        <authorList>
            <person name="Schaffert L."/>
            <person name="Albersmeier A."/>
            <person name="Kalinowski J."/>
            <person name="Ruckert C."/>
        </authorList>
    </citation>
    <scope>NUCLEOTIDE SEQUENCE [LARGE SCALE GENOMIC DNA]</scope>
    <source>
        <strain evidence="2 3">CAU 212</strain>
    </source>
</reference>
<dbReference type="PANTHER" id="PTHR24094">
    <property type="entry name" value="SECRETED PROTEIN"/>
    <property type="match status" value="1"/>
</dbReference>
<dbReference type="STRING" id="558173.CDOO_05765"/>
<dbReference type="InterPro" id="IPR011089">
    <property type="entry name" value="GmrSD_C"/>
</dbReference>
<organism evidence="2 3">
    <name type="scientific">Corynebacterium doosanense CAU 212 = DSM 45436</name>
    <dbReference type="NCBI Taxonomy" id="558173"/>
    <lineage>
        <taxon>Bacteria</taxon>
        <taxon>Bacillati</taxon>
        <taxon>Actinomycetota</taxon>
        <taxon>Actinomycetes</taxon>
        <taxon>Mycobacteriales</taxon>
        <taxon>Corynebacteriaceae</taxon>
        <taxon>Corynebacterium</taxon>
    </lineage>
</organism>
<evidence type="ECO:0000313" key="2">
    <source>
        <dbReference type="EMBL" id="AIT60811.1"/>
    </source>
</evidence>
<dbReference type="AlphaFoldDB" id="A0A097IF97"/>
<gene>
    <name evidence="2" type="ORF">CDOO_05765</name>
</gene>
<protein>
    <recommendedName>
        <fullName evidence="1">GmrSD restriction endonucleases C-terminal domain-containing protein</fullName>
    </recommendedName>
</protein>
<dbReference type="eggNOG" id="COG3513">
    <property type="taxonomic scope" value="Bacteria"/>
</dbReference>
<dbReference type="RefSeq" id="WP_018022222.1">
    <property type="nucleotide sequence ID" value="NZ_AQUX01000006.1"/>
</dbReference>
<evidence type="ECO:0000259" key="1">
    <source>
        <dbReference type="Pfam" id="PF07510"/>
    </source>
</evidence>
<proteinExistence type="predicted"/>
<sequence>MRLHPAQVYVALLTLATLVAGVFHVLPALTPVREEGLPGLSTLLAHVDTQPQRRRVLGYEREEFGPGWGSIGACTTREAIMVSHFDGRDCHSAGSAPDLYTGHPMNADDVEIDHVIPLSAAWDLGAYAWDDATRVRFANDPTNLVATASAINQDKSDQLPSAWLPPDAGARCWYSRRVARVAASYALALPEADVSTMRRQCRFALARWSG</sequence>
<name>A0A097IF97_9CORY</name>
<accession>A0A097IF97</accession>
<dbReference type="Proteomes" id="UP000029914">
    <property type="component" value="Chromosome"/>
</dbReference>
<dbReference type="EMBL" id="CP006764">
    <property type="protein sequence ID" value="AIT60811.1"/>
    <property type="molecule type" value="Genomic_DNA"/>
</dbReference>
<dbReference type="Gene3D" id="1.10.30.50">
    <property type="match status" value="1"/>
</dbReference>
<dbReference type="PANTHER" id="PTHR24094:SF15">
    <property type="entry name" value="AMP-DEPENDENT SYNTHETASE_LIGASE DOMAIN-CONTAINING PROTEIN-RELATED"/>
    <property type="match status" value="1"/>
</dbReference>
<keyword evidence="3" id="KW-1185">Reference proteome</keyword>
<feature type="domain" description="GmrSD restriction endonucleases C-terminal" evidence="1">
    <location>
        <begin position="106"/>
        <end position="168"/>
    </location>
</feature>
<dbReference type="KEGG" id="cdo:CDOO_05765"/>
<evidence type="ECO:0000313" key="3">
    <source>
        <dbReference type="Proteomes" id="UP000029914"/>
    </source>
</evidence>
<dbReference type="HOGENOM" id="CLU_043034_1_1_11"/>